<evidence type="ECO:0008006" key="5">
    <source>
        <dbReference type="Google" id="ProtNLM"/>
    </source>
</evidence>
<dbReference type="GO" id="GO:0005509">
    <property type="term" value="F:calcium ion binding"/>
    <property type="evidence" value="ECO:0007669"/>
    <property type="project" value="InterPro"/>
</dbReference>
<dbReference type="InterPro" id="IPR001299">
    <property type="entry name" value="Ependymin"/>
</dbReference>
<dbReference type="PANTHER" id="PTHR10697">
    <property type="entry name" value="MAMMALIAN EPENDYMIN-RELATED PROTEIN 1"/>
    <property type="match status" value="1"/>
</dbReference>
<keyword evidence="2" id="KW-0732">Signal</keyword>
<accession>A0AAV6HB11</accession>
<evidence type="ECO:0000313" key="4">
    <source>
        <dbReference type="Proteomes" id="UP000823561"/>
    </source>
</evidence>
<dbReference type="Proteomes" id="UP000823561">
    <property type="component" value="Chromosome 2"/>
</dbReference>
<evidence type="ECO:0000256" key="1">
    <source>
        <dbReference type="ARBA" id="ARBA00010771"/>
    </source>
</evidence>
<reference evidence="3" key="1">
    <citation type="submission" date="2020-10" db="EMBL/GenBank/DDBJ databases">
        <title>Chromosome-scale genome assembly of the Allis shad, Alosa alosa.</title>
        <authorList>
            <person name="Margot Z."/>
            <person name="Christophe K."/>
            <person name="Cabau C."/>
            <person name="Louis A."/>
            <person name="Berthelot C."/>
            <person name="Parey E."/>
            <person name="Roest Crollius H."/>
            <person name="Montfort J."/>
            <person name="Robinson-Rechavi M."/>
            <person name="Bucao C."/>
            <person name="Bouchez O."/>
            <person name="Gislard M."/>
            <person name="Lluch J."/>
            <person name="Milhes M."/>
            <person name="Lampietro C."/>
            <person name="Lopez Roques C."/>
            <person name="Donnadieu C."/>
            <person name="Braasch I."/>
            <person name="Desvignes T."/>
            <person name="Postlethwait J."/>
            <person name="Bobe J."/>
            <person name="Guiguen Y."/>
        </authorList>
    </citation>
    <scope>NUCLEOTIDE SEQUENCE</scope>
    <source>
        <strain evidence="3">M-15738</strain>
        <tissue evidence="3">Blood</tissue>
    </source>
</reference>
<dbReference type="EMBL" id="JADWDJ010000002">
    <property type="protein sequence ID" value="KAG5284478.1"/>
    <property type="molecule type" value="Genomic_DNA"/>
</dbReference>
<feature type="chain" id="PRO_5043484671" description="Ependymin" evidence="2">
    <location>
        <begin position="23"/>
        <end position="215"/>
    </location>
</feature>
<dbReference type="Pfam" id="PF00811">
    <property type="entry name" value="Ependymin"/>
    <property type="match status" value="1"/>
</dbReference>
<evidence type="ECO:0000313" key="3">
    <source>
        <dbReference type="EMBL" id="KAG5284478.1"/>
    </source>
</evidence>
<sequence>MSKFGLLCLAAWCIIVVGFAESKNPCQPPPLTSGILFVTAAKGLQAGGGQFNYDSPGKRVRFTDSEKIVKKAKYLDVLFLFEEGIFYEIDNKTSTCKKRPLLSTLHPMEIQPNMTDLGDMYMGSRIDSGQGLSMKNWVEMVPQLNGAFSVAVSKVGCLTLSSVLFTQSKDLLIFSFLEVVKEVKDPQAFVPPTFCDDVPLEPKGNTFFGFFLNQA</sequence>
<dbReference type="GO" id="GO:0005764">
    <property type="term" value="C:lysosome"/>
    <property type="evidence" value="ECO:0007669"/>
    <property type="project" value="TreeGrafter"/>
</dbReference>
<comment type="similarity">
    <text evidence="1">Belongs to the ependymin family.</text>
</comment>
<evidence type="ECO:0000256" key="2">
    <source>
        <dbReference type="SAM" id="SignalP"/>
    </source>
</evidence>
<dbReference type="AlphaFoldDB" id="A0AAV6HB11"/>
<gene>
    <name evidence="3" type="ORF">AALO_G00027160</name>
</gene>
<dbReference type="PRINTS" id="PR00317">
    <property type="entry name" value="EPENDYMIN"/>
</dbReference>
<dbReference type="GO" id="GO:0007160">
    <property type="term" value="P:cell-matrix adhesion"/>
    <property type="evidence" value="ECO:0007669"/>
    <property type="project" value="InterPro"/>
</dbReference>
<dbReference type="PANTHER" id="PTHR10697:SF5">
    <property type="entry name" value="EPENDYMIN-RELATED"/>
    <property type="match status" value="1"/>
</dbReference>
<feature type="signal peptide" evidence="2">
    <location>
        <begin position="1"/>
        <end position="22"/>
    </location>
</feature>
<organism evidence="3 4">
    <name type="scientific">Alosa alosa</name>
    <name type="common">allis shad</name>
    <dbReference type="NCBI Taxonomy" id="278164"/>
    <lineage>
        <taxon>Eukaryota</taxon>
        <taxon>Metazoa</taxon>
        <taxon>Chordata</taxon>
        <taxon>Craniata</taxon>
        <taxon>Vertebrata</taxon>
        <taxon>Euteleostomi</taxon>
        <taxon>Actinopterygii</taxon>
        <taxon>Neopterygii</taxon>
        <taxon>Teleostei</taxon>
        <taxon>Clupei</taxon>
        <taxon>Clupeiformes</taxon>
        <taxon>Clupeoidei</taxon>
        <taxon>Clupeidae</taxon>
        <taxon>Alosa</taxon>
    </lineage>
</organism>
<dbReference type="GO" id="GO:0005576">
    <property type="term" value="C:extracellular region"/>
    <property type="evidence" value="ECO:0007669"/>
    <property type="project" value="InterPro"/>
</dbReference>
<keyword evidence="4" id="KW-1185">Reference proteome</keyword>
<dbReference type="SMART" id="SM00026">
    <property type="entry name" value="EPEND"/>
    <property type="match status" value="1"/>
</dbReference>
<proteinExistence type="inferred from homology"/>
<protein>
    <recommendedName>
        <fullName evidence="5">Ependymin</fullName>
    </recommendedName>
</protein>
<comment type="caution">
    <text evidence="3">The sequence shown here is derived from an EMBL/GenBank/DDBJ whole genome shotgun (WGS) entry which is preliminary data.</text>
</comment>
<name>A0AAV6HB11_9TELE</name>